<dbReference type="EMBL" id="NMUH01001427">
    <property type="protein sequence ID" value="MQL92249.1"/>
    <property type="molecule type" value="Genomic_DNA"/>
</dbReference>
<organism evidence="1 2">
    <name type="scientific">Colocasia esculenta</name>
    <name type="common">Wild taro</name>
    <name type="synonym">Arum esculentum</name>
    <dbReference type="NCBI Taxonomy" id="4460"/>
    <lineage>
        <taxon>Eukaryota</taxon>
        <taxon>Viridiplantae</taxon>
        <taxon>Streptophyta</taxon>
        <taxon>Embryophyta</taxon>
        <taxon>Tracheophyta</taxon>
        <taxon>Spermatophyta</taxon>
        <taxon>Magnoliopsida</taxon>
        <taxon>Liliopsida</taxon>
        <taxon>Araceae</taxon>
        <taxon>Aroideae</taxon>
        <taxon>Colocasieae</taxon>
        <taxon>Colocasia</taxon>
    </lineage>
</organism>
<keyword evidence="2" id="KW-1185">Reference proteome</keyword>
<protein>
    <submittedName>
        <fullName evidence="1">Uncharacterized protein</fullName>
    </submittedName>
</protein>
<accession>A0A843VLN1</accession>
<evidence type="ECO:0000313" key="1">
    <source>
        <dbReference type="EMBL" id="MQL92249.1"/>
    </source>
</evidence>
<gene>
    <name evidence="1" type="ORF">Taro_024868</name>
</gene>
<reference evidence="1" key="1">
    <citation type="submission" date="2017-07" db="EMBL/GenBank/DDBJ databases">
        <title>Taro Niue Genome Assembly and Annotation.</title>
        <authorList>
            <person name="Atibalentja N."/>
            <person name="Keating K."/>
            <person name="Fields C.J."/>
        </authorList>
    </citation>
    <scope>NUCLEOTIDE SEQUENCE</scope>
    <source>
        <strain evidence="1">Niue_2</strain>
        <tissue evidence="1">Leaf</tissue>
    </source>
</reference>
<comment type="caution">
    <text evidence="1">The sequence shown here is derived from an EMBL/GenBank/DDBJ whole genome shotgun (WGS) entry which is preliminary data.</text>
</comment>
<dbReference type="Proteomes" id="UP000652761">
    <property type="component" value="Unassembled WGS sequence"/>
</dbReference>
<name>A0A843VLN1_COLES</name>
<evidence type="ECO:0000313" key="2">
    <source>
        <dbReference type="Proteomes" id="UP000652761"/>
    </source>
</evidence>
<dbReference type="AlphaFoldDB" id="A0A843VLN1"/>
<proteinExistence type="predicted"/>
<sequence length="168" mass="18742">MQDSAAEASLLGFVQRLCFMFGWLDGSFLARCLVWEGKFCFSFLWFCREGRRLSVGMAAVGRGYEPNGVNHKVGFTVHHLTKTQAPGVFCTVGGLPSELLWVPELVEVFSPRGILHLHHLLLLAQFLDAPGHVVHFLGELDGDLSYLTPTEVIFEGPIWERVPLAEDD</sequence>